<dbReference type="GeneID" id="7834697"/>
<dbReference type="AlphaFoldDB" id="Q24BN8"/>
<dbReference type="PANTHER" id="PTHR11319:SF35">
    <property type="entry name" value="OUTER MEMBRANE PROTEIN PMPC-RELATED"/>
    <property type="match status" value="1"/>
</dbReference>
<gene>
    <name evidence="1" type="ORF">TTHERM_01092430</name>
</gene>
<reference evidence="2" key="1">
    <citation type="journal article" date="2006" name="PLoS Biol.">
        <title>Macronuclear genome sequence of the ciliate Tetrahymena thermophila, a model eukaryote.</title>
        <authorList>
            <person name="Eisen J.A."/>
            <person name="Coyne R.S."/>
            <person name="Wu M."/>
            <person name="Wu D."/>
            <person name="Thiagarajan M."/>
            <person name="Wortman J.R."/>
            <person name="Badger J.H."/>
            <person name="Ren Q."/>
            <person name="Amedeo P."/>
            <person name="Jones K.M."/>
            <person name="Tallon L.J."/>
            <person name="Delcher A.L."/>
            <person name="Salzberg S.L."/>
            <person name="Silva J.C."/>
            <person name="Haas B.J."/>
            <person name="Majoros W.H."/>
            <person name="Farzad M."/>
            <person name="Carlton J.M."/>
            <person name="Smith R.K. Jr."/>
            <person name="Garg J."/>
            <person name="Pearlman R.E."/>
            <person name="Karrer K.M."/>
            <person name="Sun L."/>
            <person name="Manning G."/>
            <person name="Elde N.C."/>
            <person name="Turkewitz A.P."/>
            <person name="Asai D.J."/>
            <person name="Wilkes D.E."/>
            <person name="Wang Y."/>
            <person name="Cai H."/>
            <person name="Collins K."/>
            <person name="Stewart B.A."/>
            <person name="Lee S.R."/>
            <person name="Wilamowska K."/>
            <person name="Weinberg Z."/>
            <person name="Ruzzo W.L."/>
            <person name="Wloga D."/>
            <person name="Gaertig J."/>
            <person name="Frankel J."/>
            <person name="Tsao C.-C."/>
            <person name="Gorovsky M.A."/>
            <person name="Keeling P.J."/>
            <person name="Waller R.F."/>
            <person name="Patron N.J."/>
            <person name="Cherry J.M."/>
            <person name="Stover N.A."/>
            <person name="Krieger C.J."/>
            <person name="del Toro C."/>
            <person name="Ryder H.F."/>
            <person name="Williamson S.C."/>
            <person name="Barbeau R.A."/>
            <person name="Hamilton E.P."/>
            <person name="Orias E."/>
        </authorList>
    </citation>
    <scope>NUCLEOTIDE SEQUENCE [LARGE SCALE GENOMIC DNA]</scope>
    <source>
        <strain evidence="2">SB210</strain>
    </source>
</reference>
<dbReference type="InParanoid" id="Q24BN8"/>
<dbReference type="EMBL" id="GG662390">
    <property type="protein sequence ID" value="EAS05205.2"/>
    <property type="molecule type" value="Genomic_DNA"/>
</dbReference>
<evidence type="ECO:0000313" key="2">
    <source>
        <dbReference type="Proteomes" id="UP000009168"/>
    </source>
</evidence>
<dbReference type="KEGG" id="tet:TTHERM_01092430"/>
<protein>
    <submittedName>
        <fullName evidence="1">Dual specificity phosphatase domain protein</fullName>
    </submittedName>
</protein>
<dbReference type="SUPFAM" id="SSF51126">
    <property type="entry name" value="Pectin lyase-like"/>
    <property type="match status" value="1"/>
</dbReference>
<sequence length="473" mass="54460">MLPKGNNNYSEVNKTIEDDQSQIQLEKEQRTLILISKSSKGYILITQMNIDLENKNIRFLTSFDWQNSKIYIRNSYFYRNKAIQDGGSIYLKQVAPLVTLYNTTFDSCSSGNFGGALYMYQVNATNCTFINNKSKVGGVLFTVLRESNILNSQYINNTASITSPNAYFCPPYAQDRDQISCEIFQIENIFEYNQQLQNTPLYIKEINYTLQTDFNSKNTLSLQAKLMYGIVYIIKLRLNSINFTQYSPQLSFGNVYSYLTQNYQQYFSPFSVPEVNYPYLVVTYVPNLDCQSSNQLIRFDFFQSSFYTPGCFEVSSQCKAGMQQLTSISQEQIFQQCQYCNLGQFLYKTNYSCLTCNPNYYSSCYSNLTFLVNGYWRNELVEDESSIYQCNLNPSNCESENRIGIGNSLCKEGYKGDQCLACDLDGSVWGESYGGTGNKLPQIILSYSLHKNPFIQLLDLSLRVLFYRFQQAK</sequence>
<evidence type="ECO:0000313" key="1">
    <source>
        <dbReference type="EMBL" id="EAS05205.2"/>
    </source>
</evidence>
<dbReference type="OrthoDB" id="2116838at2759"/>
<dbReference type="RefSeq" id="XP_001025450.2">
    <property type="nucleotide sequence ID" value="XM_001025450.2"/>
</dbReference>
<name>Q24BN8_TETTS</name>
<dbReference type="PANTHER" id="PTHR11319">
    <property type="entry name" value="G PROTEIN-COUPLED RECEPTOR-RELATED"/>
    <property type="match status" value="1"/>
</dbReference>
<proteinExistence type="predicted"/>
<dbReference type="HOGENOM" id="CLU_013710_1_0_1"/>
<organism evidence="1 2">
    <name type="scientific">Tetrahymena thermophila (strain SB210)</name>
    <dbReference type="NCBI Taxonomy" id="312017"/>
    <lineage>
        <taxon>Eukaryota</taxon>
        <taxon>Sar</taxon>
        <taxon>Alveolata</taxon>
        <taxon>Ciliophora</taxon>
        <taxon>Intramacronucleata</taxon>
        <taxon>Oligohymenophorea</taxon>
        <taxon>Hymenostomatida</taxon>
        <taxon>Tetrahymenina</taxon>
        <taxon>Tetrahymenidae</taxon>
        <taxon>Tetrahymena</taxon>
    </lineage>
</organism>
<keyword evidence="2" id="KW-1185">Reference proteome</keyword>
<dbReference type="InterPro" id="IPR011050">
    <property type="entry name" value="Pectin_lyase_fold/virulence"/>
</dbReference>
<accession>Q24BN8</accession>
<dbReference type="Proteomes" id="UP000009168">
    <property type="component" value="Unassembled WGS sequence"/>
</dbReference>